<reference evidence="2" key="1">
    <citation type="submission" date="2013-02" db="EMBL/GenBank/DDBJ databases">
        <authorList>
            <person name="Cross G.A.M."/>
            <person name="Kim H.-S."/>
            <person name="Wickstead B."/>
        </authorList>
    </citation>
    <scope>NUCLEOTIDE SEQUENCE</scope>
    <source>
        <strain evidence="2">Lister 427</strain>
    </source>
</reference>
<dbReference type="VEuPathDB" id="TriTrypDB:Tb427_000062400"/>
<feature type="signal peptide" evidence="1">
    <location>
        <begin position="1"/>
        <end position="26"/>
    </location>
</feature>
<dbReference type="EMBL" id="KC612952">
    <property type="protein sequence ID" value="AGH60383.1"/>
    <property type="molecule type" value="Genomic_DNA"/>
</dbReference>
<dbReference type="VEuPathDB" id="TriTrypDB:Tb927.11.18530"/>
<proteinExistence type="predicted"/>
<feature type="chain" id="PRO_5004057614" evidence="1">
    <location>
        <begin position="27"/>
        <end position="397"/>
    </location>
</feature>
<name>M4SVF8_9TRYP</name>
<accession>M4SVF8</accession>
<evidence type="ECO:0000313" key="2">
    <source>
        <dbReference type="EMBL" id="AGH60383.1"/>
    </source>
</evidence>
<protein>
    <submittedName>
        <fullName evidence="2">Variant surface glycoprotein 1454</fullName>
    </submittedName>
</protein>
<reference evidence="2" key="2">
    <citation type="journal article" date="2014" name="Mol. Biochem. Parasitol.">
        <title>Capturing the variant surface glycoprotein repertoire (the VSGnome) of Trypanosoma brucei Lister 427.</title>
        <authorList>
            <person name="Cross G.A."/>
            <person name="Kim H.S."/>
            <person name="Wickstead B."/>
        </authorList>
    </citation>
    <scope>NUCLEOTIDE SEQUENCE</scope>
    <source>
        <strain evidence="2">Lister 427</strain>
    </source>
</reference>
<dbReference type="AlphaFoldDB" id="M4SVF8"/>
<keyword evidence="1" id="KW-0732">Signal</keyword>
<evidence type="ECO:0000256" key="1">
    <source>
        <dbReference type="SAM" id="SignalP"/>
    </source>
</evidence>
<sequence length="397" mass="42413">MTKPNQYTKATLVLIQILIGATESHGQGDIATTYEASATKPCHEIVFLEKVIDNAKKSSKKAKDQIRDRANDAALLAAAMCGELEAGTRAQYQALATLTNRQLTLVINEGVKADKLTAAMGTLVARAAQTRLVLHRGTGATQPKLAKHTGTNPSSIGASAGTPKFCGFKITTQPATHETCSSIGADNVKLQAAADNLKALKAIKLVSEKASDSITIQGEALHIGSLATNNDNFNGGFCSGVNSPPDDNTNNALGVTAMTTVALETTLERHQLGATDEPNQKCVENTGEAYATEKLALTHKSVGRAICEIRDNDIATIDSHLDKDIADLIADPEAQKVAELLLTSNVKKDGDEDYKKNAVKKLFGTDKGSIREKLINPLNDKRINYKVNDENSKKNHK</sequence>
<organism evidence="2">
    <name type="scientific">Trypanosoma brucei</name>
    <dbReference type="NCBI Taxonomy" id="5691"/>
    <lineage>
        <taxon>Eukaryota</taxon>
        <taxon>Discoba</taxon>
        <taxon>Euglenozoa</taxon>
        <taxon>Kinetoplastea</taxon>
        <taxon>Metakinetoplastina</taxon>
        <taxon>Trypanosomatida</taxon>
        <taxon>Trypanosomatidae</taxon>
        <taxon>Trypanosoma</taxon>
    </lineage>
</organism>